<evidence type="ECO:0000313" key="2">
    <source>
        <dbReference type="Proteomes" id="UP000824265"/>
    </source>
</evidence>
<protein>
    <submittedName>
        <fullName evidence="1">Uncharacterized protein</fullName>
    </submittedName>
</protein>
<name>A0A9D1UB33_9FIRM</name>
<evidence type="ECO:0000313" key="1">
    <source>
        <dbReference type="EMBL" id="HIW81344.1"/>
    </source>
</evidence>
<dbReference type="RefSeq" id="WP_318705022.1">
    <property type="nucleotide sequence ID" value="NZ_CALWMU010000054.1"/>
</dbReference>
<dbReference type="AlphaFoldDB" id="A0A9D1UB33"/>
<reference evidence="1" key="2">
    <citation type="submission" date="2021-04" db="EMBL/GenBank/DDBJ databases">
        <authorList>
            <person name="Gilroy R."/>
        </authorList>
    </citation>
    <scope>NUCLEOTIDE SEQUENCE</scope>
    <source>
        <strain evidence="1">CHK195-6426</strain>
    </source>
</reference>
<gene>
    <name evidence="1" type="ORF">H9742_07425</name>
</gene>
<proteinExistence type="predicted"/>
<accession>A0A9D1UB33</accession>
<comment type="caution">
    <text evidence="1">The sequence shown here is derived from an EMBL/GenBank/DDBJ whole genome shotgun (WGS) entry which is preliminary data.</text>
</comment>
<dbReference type="EMBL" id="DXGH01000039">
    <property type="protein sequence ID" value="HIW81344.1"/>
    <property type="molecule type" value="Genomic_DNA"/>
</dbReference>
<dbReference type="Proteomes" id="UP000824265">
    <property type="component" value="Unassembled WGS sequence"/>
</dbReference>
<reference evidence="1" key="1">
    <citation type="journal article" date="2021" name="PeerJ">
        <title>Extensive microbial diversity within the chicken gut microbiome revealed by metagenomics and culture.</title>
        <authorList>
            <person name="Gilroy R."/>
            <person name="Ravi A."/>
            <person name="Getino M."/>
            <person name="Pursley I."/>
            <person name="Horton D.L."/>
            <person name="Alikhan N.F."/>
            <person name="Baker D."/>
            <person name="Gharbi K."/>
            <person name="Hall N."/>
            <person name="Watson M."/>
            <person name="Adriaenssens E.M."/>
            <person name="Foster-Nyarko E."/>
            <person name="Jarju S."/>
            <person name="Secka A."/>
            <person name="Antonio M."/>
            <person name="Oren A."/>
            <person name="Chaudhuri R.R."/>
            <person name="La Ragione R."/>
            <person name="Hildebrand F."/>
            <person name="Pallen M.J."/>
        </authorList>
    </citation>
    <scope>NUCLEOTIDE SEQUENCE</scope>
    <source>
        <strain evidence="1">CHK195-6426</strain>
    </source>
</reference>
<sequence>MEDSLEYRQRLLQEYKRAAMPLFRYLPWLEKSAGTQASSIYQGQDIGAHSIAFPVYDATLLSFIKEVSGSSLMDRNYRYIYTRNRIQSHEDERRLIKRAGWRDWDVLKGILSYYVLGGRTKAVLWSQAVSEGIFFLVLEKMKEIIEYWDKPFDC</sequence>
<organism evidence="1 2">
    <name type="scientific">Candidatus Acetatifactor stercoripullorum</name>
    <dbReference type="NCBI Taxonomy" id="2838414"/>
    <lineage>
        <taxon>Bacteria</taxon>
        <taxon>Bacillati</taxon>
        <taxon>Bacillota</taxon>
        <taxon>Clostridia</taxon>
        <taxon>Lachnospirales</taxon>
        <taxon>Lachnospiraceae</taxon>
        <taxon>Acetatifactor</taxon>
    </lineage>
</organism>